<dbReference type="Gene3D" id="3.30.420.10">
    <property type="entry name" value="Ribonuclease H-like superfamily/Ribonuclease H"/>
    <property type="match status" value="1"/>
</dbReference>
<dbReference type="RefSeq" id="XP_050552310.1">
    <property type="nucleotide sequence ID" value="XM_050696353.1"/>
</dbReference>
<dbReference type="InterPro" id="IPR001584">
    <property type="entry name" value="Integrase_cat-core"/>
</dbReference>
<organism evidence="5 6">
    <name type="scientific">Spodoptera frugiperda</name>
    <name type="common">Fall armyworm</name>
    <dbReference type="NCBI Taxonomy" id="7108"/>
    <lineage>
        <taxon>Eukaryota</taxon>
        <taxon>Metazoa</taxon>
        <taxon>Ecdysozoa</taxon>
        <taxon>Arthropoda</taxon>
        <taxon>Hexapoda</taxon>
        <taxon>Insecta</taxon>
        <taxon>Pterygota</taxon>
        <taxon>Neoptera</taxon>
        <taxon>Endopterygota</taxon>
        <taxon>Lepidoptera</taxon>
        <taxon>Glossata</taxon>
        <taxon>Ditrysia</taxon>
        <taxon>Noctuoidea</taxon>
        <taxon>Noctuidae</taxon>
        <taxon>Amphipyrinae</taxon>
        <taxon>Spodoptera</taxon>
    </lineage>
</organism>
<protein>
    <submittedName>
        <fullName evidence="6">Uncharacterized protein LOC118274711</fullName>
    </submittedName>
</protein>
<dbReference type="SUPFAM" id="SSF53098">
    <property type="entry name" value="Ribonuclease H-like"/>
    <property type="match status" value="1"/>
</dbReference>
<dbReference type="GO" id="GO:0042575">
    <property type="term" value="C:DNA polymerase complex"/>
    <property type="evidence" value="ECO:0007669"/>
    <property type="project" value="UniProtKB-ARBA"/>
</dbReference>
<keyword evidence="1" id="KW-0175">Coiled coil</keyword>
<dbReference type="InterPro" id="IPR040676">
    <property type="entry name" value="DUF5641"/>
</dbReference>
<dbReference type="PANTHER" id="PTHR47331:SF5">
    <property type="entry name" value="RIBONUCLEASE H"/>
    <property type="match status" value="1"/>
</dbReference>
<feature type="compositionally biased region" description="Basic and acidic residues" evidence="2">
    <location>
        <begin position="128"/>
        <end position="173"/>
    </location>
</feature>
<reference evidence="6" key="1">
    <citation type="submission" date="2025-08" db="UniProtKB">
        <authorList>
            <consortium name="RefSeq"/>
        </authorList>
    </citation>
    <scope>IDENTIFICATION</scope>
    <source>
        <tissue evidence="6">Whole larval tissue</tissue>
    </source>
</reference>
<dbReference type="Pfam" id="PF03564">
    <property type="entry name" value="DUF1759"/>
    <property type="match status" value="1"/>
</dbReference>
<feature type="region of interest" description="Disordered" evidence="2">
    <location>
        <begin position="445"/>
        <end position="465"/>
    </location>
</feature>
<feature type="transmembrane region" description="Helical" evidence="3">
    <location>
        <begin position="2432"/>
        <end position="2451"/>
    </location>
</feature>
<evidence type="ECO:0000313" key="6">
    <source>
        <dbReference type="RefSeq" id="XP_050552310.1"/>
    </source>
</evidence>
<dbReference type="GO" id="GO:0015074">
    <property type="term" value="P:DNA integration"/>
    <property type="evidence" value="ECO:0007669"/>
    <property type="project" value="InterPro"/>
</dbReference>
<evidence type="ECO:0000313" key="5">
    <source>
        <dbReference type="Proteomes" id="UP000829999"/>
    </source>
</evidence>
<accession>A0A9R0DSJ3</accession>
<feature type="domain" description="Integrase catalytic" evidence="4">
    <location>
        <begin position="1544"/>
        <end position="1739"/>
    </location>
</feature>
<dbReference type="PANTHER" id="PTHR47331">
    <property type="entry name" value="PHD-TYPE DOMAIN-CONTAINING PROTEIN"/>
    <property type="match status" value="1"/>
</dbReference>
<feature type="compositionally biased region" description="Polar residues" evidence="2">
    <location>
        <begin position="1853"/>
        <end position="1875"/>
    </location>
</feature>
<dbReference type="Pfam" id="PF12259">
    <property type="entry name" value="Baculo_F"/>
    <property type="match status" value="2"/>
</dbReference>
<sequence>MSLADLFQNQNEIYDNIKKIGINIKKDGWDRKNADYFKRRKAMLENLWSEFQFNHDRLTTEQSGGHPYFANDCYNITLQCYNEVKELILQQHQQLTSLARSPREQPVQIKAAGGANQLGGEGTAADQTKQEQEASTSERAEQASDANRNREPSPSRTEQITEKKDMGSNSKLDDMMRKQTANFKAFMRAVANIHVEFLTEKWELQDALQTLQSRWSAIDNLHWEIECETNGEKMIVYDDRYTRYENQFQQLKRALNTKMWSGTHREKTTPKLEIPVFHGNYNQWIPFKDLFTEAIHNNNSLSSAQKMQFLKSKVQGEAERLIQHLQISSDNYLVCWEILNHRYNNEKLIFTSHINMLFNLPNMQQQTVAQLKRIHDVTIETLYAIKNLGVNVDTWDPILVHILSQKLDADTHSEYHDSLKDCRKLPKLKDLLDFLEAKFTSLEASRRKQENNQKPNTSSGQQQNHSYFKKQYSSNQASSNKKITKSFHVSTIRCPICDGEHGMYNCARFLEMPIQLKLNTVNKMNICVNCLFSHNGKKCTSAYRCRICAGQHNTLLHDAFIKNKPERPTNTSHVSKDDDTSEILLATAVVNVETDDGTQIQLRALIDQGSQISLITEHAAQLLGSKREKCKGVIFGVGQRENHCKGMTTITCSSVYNDFKFQTSVFIMNNLIKNLPNNTFTKPSWSHLQNINLADPEFNNSRKVDLLFGADIYSQIILGGIIKGVDATQPIAQQTHLGWLLCGNVKTFHCNVVINNLDDIKQFWESEDIVDHSNISTENEACIEFYSNTTQRLGSGKYVVRLPMKEDFESRLGSSKPMAIAQLKTLERKLEKQTNLAKAYKDFMAEYIELGHMKQSTVSNKTYECHLPHHGVQRAESTTTKYRVVFNASAKTSTGYSLNDLMYKGPNLQQDLQTLLIKWRQYKFAYTADIEKMFRAIWVAPADQPLQQIVWRASQEQPIRSYQLTTVTYGTKAAPFLAMMTLRRLASDEREQFPEAAKVLEESFYMDDLVHGTHTIEHGKKLIADLKRLLKNGGFNLRKWSANNQEILEDISEQQNNDKIVFNFKTENTQKTLGLCWNSREDKFTFQCTISEVNKKQTKRRLLAEISKLFDPLGWLAPVSTKLKLLFQKLWDGNLQWDDEVPDNIHAEWCKIQADVRAINSCEIPRWLNCGQKQKMELHGFSDASMDAYACVIYAKVQSSTVLVAAKSKIVPHRKTTTLPRLELNGAHLLSQLMRKVKQSLNQPEVQAYGWTDSMVVLGWLQGDPARWQTYVGNRVRSITDVIPQCSWNYVKTKENPADAASRGQYASQLKENQLWWQGPTWLPSLKTNNIEKHNYSTNQEEKSVQKQANATQHTLEKPSIVEKLLQNYSCIEHIIRIVAWILRALNPKRRQLPSYLTLHELDNATKVLVKQTQQKLFDTDIYYLRKQNTVQYNSKLKALNPFIDHQGVLRVGGRLRNALLSENMKHPMIIPHDSRLTHLLIDQAHRMTFHGGPKLTLSHLREKYWIVGGTRITKMQVRNCVTCRKNNPTMEHQLMGNLPSARVNPAPPFYHTGVDYTGYVDVKMNKGRGAKTTKGYIAVFVCMVTKAVHIELVSDLTSSAFLAALNRMAARRGVPRHLYSDNGTNFVGANRQLVEQYEEIEQTYKNEQLQKEIAEMRIEWHFNAPVWPSAGGLWERAVRSLKHHLKRVVGEQKLTFEEFTTILTKLEACLNSRPLCPLSENIEDLDCLTPAHFLSGRPGLTVIETKEDARTRWELTRKIFAEIWKAWKNEYLSQLTIRSKWHKPQKNIEIGDLVIVHDDHTPAGKWLMGRITELHPGNDGYVRVVSLKTKNGLMKRPVTKLSILPINGGDTAEQQNSSNTNKNESDQQTNSKSQNLHRCKTTNRKINFIGLVLTLLYLLNPAAAANKTNIVELQQGLYFDKVTNMQLIRGEWKIIVYYDIEPYWHGIAASRKFTNHLENICEKIKQKTQCNVILTQLQHSINEIRHYNNVLLNPQGRANTRSKRGLINGIGSVARSLFGVLDDEFAKQYQEDIDLIKVNEKHLALLLRNQTSVIEAEYNLLKRSEDAVEKQYKMFNQHLLNLEKFTTNIQKELDSQELSIEFVMSSITANSLIEHLRNVQENLIDTVTNIYNGKINLHLIAPEQLRDELNIISSQLSKDLVLPINNIQTELFHLYHLLQVKAKMTERYLIIEIKVPLINRENFEIYRTIPIPKSNDGDMVTLLPIAEMLAINIQKDSYIPMTESEIHQCIQHDTTTRLCPLQKPVYRMKSDESLCMKKREPPHCEVRHEPCRDKWFELNNANNYLYFCCQQCKIRIICGHQVSTQLLHRAGVITLHDGCIISSETFAVYPQNHQMNKMQAEVDVGPAEIPSINNIINLSVPLFKHLHENETVTEQRSLLQELGKQVEQMKAATSEDILSDHATHHDIHQYVAIYLLAAAVISAGFIYAYNRLRKHWTNQRTQEAASVPHPMPRRRSTASSVDNALFDVTDMSNTAHLSSACALDKATSPIARSRLP</sequence>
<dbReference type="GO" id="GO:0071897">
    <property type="term" value="P:DNA biosynthetic process"/>
    <property type="evidence" value="ECO:0007669"/>
    <property type="project" value="UniProtKB-ARBA"/>
</dbReference>
<dbReference type="GeneID" id="118274711"/>
<dbReference type="Pfam" id="PF00078">
    <property type="entry name" value="RVT_1"/>
    <property type="match status" value="1"/>
</dbReference>
<dbReference type="InterPro" id="IPR041588">
    <property type="entry name" value="Integrase_H2C2"/>
</dbReference>
<evidence type="ECO:0000256" key="2">
    <source>
        <dbReference type="SAM" id="MobiDB-lite"/>
    </source>
</evidence>
<evidence type="ECO:0000256" key="1">
    <source>
        <dbReference type="SAM" id="Coils"/>
    </source>
</evidence>
<evidence type="ECO:0000259" key="4">
    <source>
        <dbReference type="PROSITE" id="PS50994"/>
    </source>
</evidence>
<dbReference type="InterPro" id="IPR036397">
    <property type="entry name" value="RNaseH_sf"/>
</dbReference>
<feature type="coiled-coil region" evidence="1">
    <location>
        <begin position="1631"/>
        <end position="1658"/>
    </location>
</feature>
<evidence type="ECO:0000256" key="3">
    <source>
        <dbReference type="SAM" id="Phobius"/>
    </source>
</evidence>
<keyword evidence="3" id="KW-0812">Transmembrane</keyword>
<dbReference type="GO" id="GO:0003676">
    <property type="term" value="F:nucleic acid binding"/>
    <property type="evidence" value="ECO:0007669"/>
    <property type="project" value="InterPro"/>
</dbReference>
<feature type="region of interest" description="Disordered" evidence="2">
    <location>
        <begin position="1846"/>
        <end position="1878"/>
    </location>
</feature>
<keyword evidence="5" id="KW-1185">Reference proteome</keyword>
<proteinExistence type="predicted"/>
<dbReference type="InterPro" id="IPR000477">
    <property type="entry name" value="RT_dom"/>
</dbReference>
<dbReference type="OrthoDB" id="8065733at2759"/>
<name>A0A9R0DSJ3_SPOFR</name>
<dbReference type="Pfam" id="PF05380">
    <property type="entry name" value="Peptidase_A17"/>
    <property type="match status" value="1"/>
</dbReference>
<dbReference type="InterPro" id="IPR012337">
    <property type="entry name" value="RNaseH-like_sf"/>
</dbReference>
<dbReference type="InterPro" id="IPR005312">
    <property type="entry name" value="DUF1759"/>
</dbReference>
<feature type="compositionally biased region" description="Polar residues" evidence="2">
    <location>
        <begin position="452"/>
        <end position="465"/>
    </location>
</feature>
<dbReference type="Pfam" id="PF17921">
    <property type="entry name" value="Integrase_H2C2"/>
    <property type="match status" value="1"/>
</dbReference>
<dbReference type="SUPFAM" id="SSF56672">
    <property type="entry name" value="DNA/RNA polymerases"/>
    <property type="match status" value="1"/>
</dbReference>
<keyword evidence="3" id="KW-1133">Transmembrane helix</keyword>
<dbReference type="PROSITE" id="PS50994">
    <property type="entry name" value="INTEGRASE"/>
    <property type="match status" value="1"/>
</dbReference>
<dbReference type="InterPro" id="IPR008042">
    <property type="entry name" value="Retrotrans_Pao"/>
</dbReference>
<dbReference type="InterPro" id="IPR043502">
    <property type="entry name" value="DNA/RNA_pol_sf"/>
</dbReference>
<feature type="region of interest" description="Disordered" evidence="2">
    <location>
        <begin position="114"/>
        <end position="173"/>
    </location>
</feature>
<dbReference type="CDD" id="cd01644">
    <property type="entry name" value="RT_pepA17"/>
    <property type="match status" value="1"/>
</dbReference>
<dbReference type="Proteomes" id="UP000829999">
    <property type="component" value="Chromosome 10"/>
</dbReference>
<gene>
    <name evidence="6" type="primary">LOC118274711</name>
</gene>
<keyword evidence="3" id="KW-0472">Membrane</keyword>
<dbReference type="InterPro" id="IPR022048">
    <property type="entry name" value="Envelope_fusion-like"/>
</dbReference>
<dbReference type="Pfam" id="PF18701">
    <property type="entry name" value="DUF5641"/>
    <property type="match status" value="1"/>
</dbReference>